<dbReference type="OrthoDB" id="1681551at2"/>
<evidence type="ECO:0000313" key="2">
    <source>
        <dbReference type="Proteomes" id="UP000277811"/>
    </source>
</evidence>
<gene>
    <name evidence="1" type="ORF">LUCI_2098</name>
</gene>
<organism evidence="1 2">
    <name type="scientific">Lucifera butyrica</name>
    <dbReference type="NCBI Taxonomy" id="1351585"/>
    <lineage>
        <taxon>Bacteria</taxon>
        <taxon>Bacillati</taxon>
        <taxon>Bacillota</taxon>
        <taxon>Negativicutes</taxon>
        <taxon>Veillonellales</taxon>
        <taxon>Veillonellaceae</taxon>
        <taxon>Lucifera</taxon>
    </lineage>
</organism>
<dbReference type="EMBL" id="UPPP01000068">
    <property type="protein sequence ID" value="VBB06861.1"/>
    <property type="molecule type" value="Genomic_DNA"/>
</dbReference>
<dbReference type="Proteomes" id="UP000277811">
    <property type="component" value="Unassembled WGS sequence"/>
</dbReference>
<name>A0A498R635_9FIRM</name>
<protein>
    <submittedName>
        <fullName evidence="1">Uncharacterized protein</fullName>
    </submittedName>
</protein>
<sequence>MLGRDTELNDILLLMQLQNKYITQLCKVVYSLYTDLNLANNMEFQEFTTHFVSFGQNHFNSEGFGQAIDAIQIYHYGLLEQLLDGHVLGAAEQLELAISHLEVAIREPRTCANPQIVVLNQGLILLEENLLKIIETLEALLENRREKQFPN</sequence>
<accession>A0A498R635</accession>
<dbReference type="AlphaFoldDB" id="A0A498R635"/>
<proteinExistence type="predicted"/>
<dbReference type="RefSeq" id="WP_122627807.1">
    <property type="nucleotide sequence ID" value="NZ_UPPP01000068.1"/>
</dbReference>
<reference evidence="1 2" key="1">
    <citation type="submission" date="2018-06" db="EMBL/GenBank/DDBJ databases">
        <authorList>
            <person name="Strepis N."/>
        </authorList>
    </citation>
    <scope>NUCLEOTIDE SEQUENCE [LARGE SCALE GENOMIC DNA]</scope>
    <source>
        <strain evidence="1">LUCI</strain>
    </source>
</reference>
<evidence type="ECO:0000313" key="1">
    <source>
        <dbReference type="EMBL" id="VBB06861.1"/>
    </source>
</evidence>
<keyword evidence="2" id="KW-1185">Reference proteome</keyword>